<proteinExistence type="predicted"/>
<accession>A0ACC4DLW9</accession>
<evidence type="ECO:0000313" key="1">
    <source>
        <dbReference type="EMBL" id="KAL3957304.1"/>
    </source>
</evidence>
<dbReference type="Proteomes" id="UP001638806">
    <property type="component" value="Unassembled WGS sequence"/>
</dbReference>
<sequence>MPSQTSFVILFLALWVTAQNCAIGPVSLPLINVTLSNGKSRRGVSLKVGSPQQEFAFLPKWDNNNTFLYGEKCDSLQLTKTDEACVTFRGGVYDDKSDSKGTLASTSVQPPPDLWSSKTYDVFAETLDLGGNNSLHAFPIASPKDYKDWDTQGYDPQNIIGMGTSSTFMDACLKAGSIASDSLGFYWGLDGVLDRDQMRGSFVLGGYDKAKTYGNGRTQQLADRRDCPTRMIVSIKDILLNFSNGTDTSIFPKDNGGTLLSACIIPERPSLMDMPRTPYFDNLLEAIGNEEWSRSTGIDWWNVILNPSKPLFTGDLTFMLDDGFQVKIPNHQLLVPERYIDNKGDLAVNSSQTVLRINSLQNTTAKVLPVLGRYFFTSTYVLLNRDASQFTLWQANPTSDENLVPINKKNEAVSATQSCTVIPTTSLRPDSGGEQAGKQNGKGDGASNRSSGVSLSSVAVAGIVVGGVAAAGIGIGLLWWYLVRRRRRNAEVETEVPAVEEEREKRLTYKMPEVGWPSQGYPHFIPQEVSSQPMRSGPVELPTGTEIR</sequence>
<gene>
    <name evidence="1" type="ORF">ACCO45_007882</name>
</gene>
<keyword evidence="2" id="KW-1185">Reference proteome</keyword>
<protein>
    <submittedName>
        <fullName evidence="1">Uncharacterized protein</fullName>
    </submittedName>
</protein>
<dbReference type="EMBL" id="JBGNUJ010000007">
    <property type="protein sequence ID" value="KAL3957304.1"/>
    <property type="molecule type" value="Genomic_DNA"/>
</dbReference>
<name>A0ACC4DLW9_PURLI</name>
<organism evidence="1 2">
    <name type="scientific">Purpureocillium lilacinum</name>
    <name type="common">Paecilomyces lilacinus</name>
    <dbReference type="NCBI Taxonomy" id="33203"/>
    <lineage>
        <taxon>Eukaryota</taxon>
        <taxon>Fungi</taxon>
        <taxon>Dikarya</taxon>
        <taxon>Ascomycota</taxon>
        <taxon>Pezizomycotina</taxon>
        <taxon>Sordariomycetes</taxon>
        <taxon>Hypocreomycetidae</taxon>
        <taxon>Hypocreales</taxon>
        <taxon>Ophiocordycipitaceae</taxon>
        <taxon>Purpureocillium</taxon>
    </lineage>
</organism>
<comment type="caution">
    <text evidence="1">The sequence shown here is derived from an EMBL/GenBank/DDBJ whole genome shotgun (WGS) entry which is preliminary data.</text>
</comment>
<reference evidence="1" key="1">
    <citation type="submission" date="2024-12" db="EMBL/GenBank/DDBJ databases">
        <title>Comparative genomics and development of molecular markers within Purpureocillium lilacinum and among Purpureocillium species.</title>
        <authorList>
            <person name="Yeh Z.-Y."/>
            <person name="Ni N.-T."/>
            <person name="Lo P.-H."/>
            <person name="Mushyakhwo K."/>
            <person name="Lin C.-F."/>
            <person name="Nai Y.-S."/>
        </authorList>
    </citation>
    <scope>NUCLEOTIDE SEQUENCE</scope>
    <source>
        <strain evidence="1">NCHU-NPUST-175</strain>
    </source>
</reference>
<evidence type="ECO:0000313" key="2">
    <source>
        <dbReference type="Proteomes" id="UP001638806"/>
    </source>
</evidence>